<feature type="compositionally biased region" description="Basic and acidic residues" evidence="7">
    <location>
        <begin position="525"/>
        <end position="550"/>
    </location>
</feature>
<dbReference type="InterPro" id="IPR000488">
    <property type="entry name" value="Death_dom"/>
</dbReference>
<keyword evidence="4 6" id="KW-1015">Disulfide bond</keyword>
<feature type="domain" description="Death" evidence="9">
    <location>
        <begin position="751"/>
        <end position="821"/>
    </location>
</feature>
<protein>
    <submittedName>
        <fullName evidence="11">Uncharacterized protein</fullName>
    </submittedName>
</protein>
<evidence type="ECO:0000256" key="8">
    <source>
        <dbReference type="SAM" id="Phobius"/>
    </source>
</evidence>
<feature type="compositionally biased region" description="Basic and acidic residues" evidence="7">
    <location>
        <begin position="610"/>
        <end position="620"/>
    </location>
</feature>
<feature type="compositionally biased region" description="Polar residues" evidence="7">
    <location>
        <begin position="474"/>
        <end position="485"/>
    </location>
</feature>
<feature type="compositionally biased region" description="Basic and acidic residues" evidence="7">
    <location>
        <begin position="487"/>
        <end position="499"/>
    </location>
</feature>
<dbReference type="RefSeq" id="XP_030842404.1">
    <property type="nucleotide sequence ID" value="XM_030986544.1"/>
</dbReference>
<dbReference type="SUPFAM" id="SSF47986">
    <property type="entry name" value="DEATH domain"/>
    <property type="match status" value="1"/>
</dbReference>
<dbReference type="GO" id="GO:0007165">
    <property type="term" value="P:signal transduction"/>
    <property type="evidence" value="ECO:0007669"/>
    <property type="project" value="InterPro"/>
</dbReference>
<feature type="compositionally biased region" description="Basic and acidic residues" evidence="7">
    <location>
        <begin position="430"/>
        <end position="452"/>
    </location>
</feature>
<dbReference type="EnsemblMetazoa" id="XM_030986544">
    <property type="protein sequence ID" value="XP_030842404"/>
    <property type="gene ID" value="LOC100893215"/>
</dbReference>
<keyword evidence="8" id="KW-0812">Transmembrane</keyword>
<keyword evidence="2" id="KW-0732">Signal</keyword>
<organism evidence="11 12">
    <name type="scientific">Strongylocentrotus purpuratus</name>
    <name type="common">Purple sea urchin</name>
    <dbReference type="NCBI Taxonomy" id="7668"/>
    <lineage>
        <taxon>Eukaryota</taxon>
        <taxon>Metazoa</taxon>
        <taxon>Echinodermata</taxon>
        <taxon>Eleutherozoa</taxon>
        <taxon>Echinozoa</taxon>
        <taxon>Echinoidea</taxon>
        <taxon>Euechinoidea</taxon>
        <taxon>Echinacea</taxon>
        <taxon>Camarodonta</taxon>
        <taxon>Echinidea</taxon>
        <taxon>Strongylocentrotidae</taxon>
        <taxon>Strongylocentrotus</taxon>
    </lineage>
</organism>
<evidence type="ECO:0000256" key="6">
    <source>
        <dbReference type="PROSITE-ProRule" id="PRU00206"/>
    </source>
</evidence>
<dbReference type="OMA" id="TDTICEN"/>
<dbReference type="CDD" id="cd01670">
    <property type="entry name" value="Death"/>
    <property type="match status" value="1"/>
</dbReference>
<dbReference type="SUPFAM" id="SSF57586">
    <property type="entry name" value="TNF receptor-like"/>
    <property type="match status" value="1"/>
</dbReference>
<reference evidence="11" key="2">
    <citation type="submission" date="2021-01" db="UniProtKB">
        <authorList>
            <consortium name="EnsemblMetazoa"/>
        </authorList>
    </citation>
    <scope>IDENTIFICATION</scope>
</reference>
<feature type="compositionally biased region" description="Low complexity" evidence="7">
    <location>
        <begin position="185"/>
        <end position="194"/>
    </location>
</feature>
<accession>A0A7M7NXF7</accession>
<feature type="compositionally biased region" description="Basic and acidic residues" evidence="7">
    <location>
        <begin position="464"/>
        <end position="473"/>
    </location>
</feature>
<feature type="region of interest" description="Disordered" evidence="7">
    <location>
        <begin position="206"/>
        <end position="225"/>
    </location>
</feature>
<feature type="region of interest" description="Disordered" evidence="7">
    <location>
        <begin position="164"/>
        <end position="194"/>
    </location>
</feature>
<dbReference type="AlphaFoldDB" id="A0A7M7NXF7"/>
<evidence type="ECO:0000259" key="10">
    <source>
        <dbReference type="PROSITE" id="PS50050"/>
    </source>
</evidence>
<feature type="compositionally biased region" description="Basic and acidic residues" evidence="7">
    <location>
        <begin position="412"/>
        <end position="421"/>
    </location>
</feature>
<evidence type="ECO:0000256" key="7">
    <source>
        <dbReference type="SAM" id="MobiDB-lite"/>
    </source>
</evidence>
<dbReference type="InterPro" id="IPR001368">
    <property type="entry name" value="TNFR/NGFR_Cys_rich_reg"/>
</dbReference>
<dbReference type="Gene3D" id="2.10.50.10">
    <property type="entry name" value="Tumor Necrosis Factor Receptor, subunit A, domain 2"/>
    <property type="match status" value="1"/>
</dbReference>
<keyword evidence="8" id="KW-0472">Membrane</keyword>
<feature type="compositionally biased region" description="Polar residues" evidence="7">
    <location>
        <begin position="564"/>
        <end position="575"/>
    </location>
</feature>
<keyword evidence="5" id="KW-0325">Glycoprotein</keyword>
<dbReference type="GeneID" id="100893215"/>
<dbReference type="PROSITE" id="PS50050">
    <property type="entry name" value="TNFR_NGFR_2"/>
    <property type="match status" value="1"/>
</dbReference>
<feature type="transmembrane region" description="Helical" evidence="8">
    <location>
        <begin position="257"/>
        <end position="278"/>
    </location>
</feature>
<dbReference type="CDD" id="cd00185">
    <property type="entry name" value="TNFRSF"/>
    <property type="match status" value="1"/>
</dbReference>
<evidence type="ECO:0000256" key="2">
    <source>
        <dbReference type="ARBA" id="ARBA00022729"/>
    </source>
</evidence>
<dbReference type="InterPro" id="IPR011029">
    <property type="entry name" value="DEATH-like_dom_sf"/>
</dbReference>
<dbReference type="Gene3D" id="1.10.533.10">
    <property type="entry name" value="Death Domain, Fas"/>
    <property type="match status" value="1"/>
</dbReference>
<feature type="disulfide bond" evidence="6">
    <location>
        <begin position="132"/>
        <end position="147"/>
    </location>
</feature>
<feature type="compositionally biased region" description="Low complexity" evidence="7">
    <location>
        <begin position="212"/>
        <end position="221"/>
    </location>
</feature>
<feature type="region of interest" description="Disordered" evidence="7">
    <location>
        <begin position="412"/>
        <end position="691"/>
    </location>
</feature>
<evidence type="ECO:0000313" key="12">
    <source>
        <dbReference type="Proteomes" id="UP000007110"/>
    </source>
</evidence>
<evidence type="ECO:0000256" key="5">
    <source>
        <dbReference type="ARBA" id="ARBA00023180"/>
    </source>
</evidence>
<keyword evidence="1" id="KW-0053">Apoptosis</keyword>
<dbReference type="InParanoid" id="A0A7M7NXF7"/>
<keyword evidence="12" id="KW-1185">Reference proteome</keyword>
<feature type="compositionally biased region" description="Acidic residues" evidence="7">
    <location>
        <begin position="630"/>
        <end position="640"/>
    </location>
</feature>
<dbReference type="Proteomes" id="UP000007110">
    <property type="component" value="Unassembled WGS sequence"/>
</dbReference>
<proteinExistence type="predicted"/>
<evidence type="ECO:0000256" key="4">
    <source>
        <dbReference type="ARBA" id="ARBA00023157"/>
    </source>
</evidence>
<feature type="domain" description="TNFR-Cys" evidence="10">
    <location>
        <begin position="131"/>
        <end position="171"/>
    </location>
</feature>
<evidence type="ECO:0000313" key="11">
    <source>
        <dbReference type="EnsemblMetazoa" id="XP_030842404"/>
    </source>
</evidence>
<name>A0A7M7NXF7_STRPU</name>
<dbReference type="SMART" id="SM00208">
    <property type="entry name" value="TNFR"/>
    <property type="match status" value="1"/>
</dbReference>
<dbReference type="GO" id="GO:0006915">
    <property type="term" value="P:apoptotic process"/>
    <property type="evidence" value="ECO:0007669"/>
    <property type="project" value="UniProtKB-KW"/>
</dbReference>
<feature type="region of interest" description="Disordered" evidence="7">
    <location>
        <begin position="295"/>
        <end position="364"/>
    </location>
</feature>
<feature type="repeat" description="TNFR-Cys" evidence="6">
    <location>
        <begin position="131"/>
        <end position="171"/>
    </location>
</feature>
<sequence>MAHLYMLNFCLRFVECCWLPKNLFLMGQYRVRPIFVIFLLTSLAKCSLSLPINDQVPEETSHNLTEYDTARHVGRTLKASVWDSCEFGDTLAPYDESCPNGAEDILPCNPGQLKVQECIGQDRDTSRMCDPCPQKFYQKYYNRCTQCHPCSECGPNEQIKQPCTDETDTDCESIIPPDPVPTTTPTPTTDAPVPSLTTQIIDESTPRVPDATTTASTPQTTRKGPFYTQFPTISTTQNISALEPGTSLNRGTSQTSIGILVFAFIACIVASILFILLWKTCNKLENEQRRNSDLAQRLASQSNSSPVPNVRGSNSGLEFDGSLGDDAGSPAAEGNSGLEPERLLGDDEGPPAAEGSKQNVVVDCPEDERDLWSRGLDSLRSLLPRNVVKDSRTHTKKDAKRKQRVSFHKIISDRSGKKPSIDIESLQPGDRTKFQKHEGTEEGRHLRDEDVLHGSGIPPPGNRRASDDLHLENENIQPSTITTADVHNLKDPQRARESGDGESLQMGDVVRDGHVSRDPNPGDQDDPRNHHGQDNDPSHQSPTDDLHWPAEKVPGSSALPPSRTDGNVSSTNMTPLDNDVHGDAEKVPETLQETDAIGPNVVTDAPLDNTARRDHEDNPRTLRSSAPMADQEEWLEEQEATEANNELDKNTPIAETDEDVLQRLTEPGATVDDKNDGNATPAAEDTPVSDNRVLRFLKLRPSQFFKKQRRKSHDDQPVQQTQPLLRNKDQMVNEKCVEYVADKLKLTKLDKLCRELGLKETEVENYKYELKGQHYNGSELVFKMLVKIREIQGKEFTYDRLDTALRKSHNADVAHEMVRKFLR</sequence>
<feature type="disulfide bond" evidence="6">
    <location>
        <begin position="153"/>
        <end position="171"/>
    </location>
</feature>
<reference evidence="12" key="1">
    <citation type="submission" date="2015-02" db="EMBL/GenBank/DDBJ databases">
        <title>Genome sequencing for Strongylocentrotus purpuratus.</title>
        <authorList>
            <person name="Murali S."/>
            <person name="Liu Y."/>
            <person name="Vee V."/>
            <person name="English A."/>
            <person name="Wang M."/>
            <person name="Skinner E."/>
            <person name="Han Y."/>
            <person name="Muzny D.M."/>
            <person name="Worley K.C."/>
            <person name="Gibbs R.A."/>
        </authorList>
    </citation>
    <scope>NUCLEOTIDE SEQUENCE</scope>
</reference>
<keyword evidence="3" id="KW-0677">Repeat</keyword>
<keyword evidence="8" id="KW-1133">Transmembrane helix</keyword>
<evidence type="ECO:0000259" key="9">
    <source>
        <dbReference type="PROSITE" id="PS50017"/>
    </source>
</evidence>
<feature type="disulfide bond" evidence="6">
    <location>
        <begin position="150"/>
        <end position="163"/>
    </location>
</feature>
<evidence type="ECO:0000256" key="3">
    <source>
        <dbReference type="ARBA" id="ARBA00022737"/>
    </source>
</evidence>
<dbReference type="PROSITE" id="PS50017">
    <property type="entry name" value="DEATH_DOMAIN"/>
    <property type="match status" value="1"/>
</dbReference>
<evidence type="ECO:0000256" key="1">
    <source>
        <dbReference type="ARBA" id="ARBA00022703"/>
    </source>
</evidence>
<feature type="compositionally biased region" description="Basic and acidic residues" evidence="7">
    <location>
        <begin position="578"/>
        <end position="588"/>
    </location>
</feature>
<dbReference type="OrthoDB" id="9932129at2759"/>
<feature type="compositionally biased region" description="Polar residues" evidence="7">
    <location>
        <begin position="298"/>
        <end position="316"/>
    </location>
</feature>